<protein>
    <submittedName>
        <fullName evidence="1">Uncharacterized protein</fullName>
    </submittedName>
</protein>
<accession>A0A0L0SSS1</accession>
<gene>
    <name evidence="1" type="ORF">AMAG_19490</name>
</gene>
<reference evidence="1 2" key="1">
    <citation type="submission" date="2009-11" db="EMBL/GenBank/DDBJ databases">
        <title>Annotation of Allomyces macrogynus ATCC 38327.</title>
        <authorList>
            <consortium name="The Broad Institute Genome Sequencing Platform"/>
            <person name="Russ C."/>
            <person name="Cuomo C."/>
            <person name="Burger G."/>
            <person name="Gray M.W."/>
            <person name="Holland P.W.H."/>
            <person name="King N."/>
            <person name="Lang F.B.F."/>
            <person name="Roger A.J."/>
            <person name="Ruiz-Trillo I."/>
            <person name="Young S.K."/>
            <person name="Zeng Q."/>
            <person name="Gargeya S."/>
            <person name="Fitzgerald M."/>
            <person name="Haas B."/>
            <person name="Abouelleil A."/>
            <person name="Alvarado L."/>
            <person name="Arachchi H.M."/>
            <person name="Berlin A."/>
            <person name="Chapman S.B."/>
            <person name="Gearin G."/>
            <person name="Goldberg J."/>
            <person name="Griggs A."/>
            <person name="Gujja S."/>
            <person name="Hansen M."/>
            <person name="Heiman D."/>
            <person name="Howarth C."/>
            <person name="Larimer J."/>
            <person name="Lui A."/>
            <person name="MacDonald P.J.P."/>
            <person name="McCowen C."/>
            <person name="Montmayeur A."/>
            <person name="Murphy C."/>
            <person name="Neiman D."/>
            <person name="Pearson M."/>
            <person name="Priest M."/>
            <person name="Roberts A."/>
            <person name="Saif S."/>
            <person name="Shea T."/>
            <person name="Sisk P."/>
            <person name="Stolte C."/>
            <person name="Sykes S."/>
            <person name="Wortman J."/>
            <person name="Nusbaum C."/>
            <person name="Birren B."/>
        </authorList>
    </citation>
    <scope>NUCLEOTIDE SEQUENCE [LARGE SCALE GENOMIC DNA]</scope>
    <source>
        <strain evidence="1 2">ATCC 38327</strain>
    </source>
</reference>
<evidence type="ECO:0000313" key="1">
    <source>
        <dbReference type="EMBL" id="KNE65552.1"/>
    </source>
</evidence>
<reference evidence="2" key="2">
    <citation type="submission" date="2009-11" db="EMBL/GenBank/DDBJ databases">
        <title>The Genome Sequence of Allomyces macrogynus strain ATCC 38327.</title>
        <authorList>
            <consortium name="The Broad Institute Genome Sequencing Platform"/>
            <person name="Russ C."/>
            <person name="Cuomo C."/>
            <person name="Shea T."/>
            <person name="Young S.K."/>
            <person name="Zeng Q."/>
            <person name="Koehrsen M."/>
            <person name="Haas B."/>
            <person name="Borodovsky M."/>
            <person name="Guigo R."/>
            <person name="Alvarado L."/>
            <person name="Berlin A."/>
            <person name="Borenstein D."/>
            <person name="Chen Z."/>
            <person name="Engels R."/>
            <person name="Freedman E."/>
            <person name="Gellesch M."/>
            <person name="Goldberg J."/>
            <person name="Griggs A."/>
            <person name="Gujja S."/>
            <person name="Heiman D."/>
            <person name="Hepburn T."/>
            <person name="Howarth C."/>
            <person name="Jen D."/>
            <person name="Larson L."/>
            <person name="Lewis B."/>
            <person name="Mehta T."/>
            <person name="Park D."/>
            <person name="Pearson M."/>
            <person name="Roberts A."/>
            <person name="Saif S."/>
            <person name="Shenoy N."/>
            <person name="Sisk P."/>
            <person name="Stolte C."/>
            <person name="Sykes S."/>
            <person name="Walk T."/>
            <person name="White J."/>
            <person name="Yandava C."/>
            <person name="Burger G."/>
            <person name="Gray M.W."/>
            <person name="Holland P.W.H."/>
            <person name="King N."/>
            <person name="Lang F.B.F."/>
            <person name="Roger A.J."/>
            <person name="Ruiz-Trillo I."/>
            <person name="Lander E."/>
            <person name="Nusbaum C."/>
        </authorList>
    </citation>
    <scope>NUCLEOTIDE SEQUENCE [LARGE SCALE GENOMIC DNA]</scope>
    <source>
        <strain evidence="2">ATCC 38327</strain>
    </source>
</reference>
<organism evidence="1 2">
    <name type="scientific">Allomyces macrogynus (strain ATCC 38327)</name>
    <name type="common">Allomyces javanicus var. macrogynus</name>
    <dbReference type="NCBI Taxonomy" id="578462"/>
    <lineage>
        <taxon>Eukaryota</taxon>
        <taxon>Fungi</taxon>
        <taxon>Fungi incertae sedis</taxon>
        <taxon>Blastocladiomycota</taxon>
        <taxon>Blastocladiomycetes</taxon>
        <taxon>Blastocladiales</taxon>
        <taxon>Blastocladiaceae</taxon>
        <taxon>Allomyces</taxon>
    </lineage>
</organism>
<name>A0A0L0SSS1_ALLM3</name>
<dbReference type="EMBL" id="GG745347">
    <property type="protein sequence ID" value="KNE65552.1"/>
    <property type="molecule type" value="Genomic_DNA"/>
</dbReference>
<dbReference type="Proteomes" id="UP000054350">
    <property type="component" value="Unassembled WGS sequence"/>
</dbReference>
<dbReference type="AlphaFoldDB" id="A0A0L0SSS1"/>
<sequence>MHQPNAHFVNRDELPQLAVVLVNHVSINQVEHHGHNALELLERVFAVLVGIPVQGQGGKEVSHVQFVTIRNRLDRTHCFALAQNHSKLWKEWERVSSYQSPPLRKKRGCTI</sequence>
<proteinExistence type="predicted"/>
<evidence type="ECO:0000313" key="2">
    <source>
        <dbReference type="Proteomes" id="UP000054350"/>
    </source>
</evidence>
<dbReference type="VEuPathDB" id="FungiDB:AMAG_19490"/>
<keyword evidence="2" id="KW-1185">Reference proteome</keyword>